<dbReference type="GO" id="GO:0016788">
    <property type="term" value="F:hydrolase activity, acting on ester bonds"/>
    <property type="evidence" value="ECO:0007669"/>
    <property type="project" value="InterPro"/>
</dbReference>
<protein>
    <submittedName>
        <fullName evidence="4">GDSL esterase/lipase At2g40250</fullName>
    </submittedName>
</protein>
<keyword evidence="3" id="KW-1185">Reference proteome</keyword>
<dbReference type="InterPro" id="IPR001087">
    <property type="entry name" value="GDSL"/>
</dbReference>
<dbReference type="PANTHER" id="PTHR45642">
    <property type="entry name" value="GDSL ESTERASE/LIPASE EXL3"/>
    <property type="match status" value="1"/>
</dbReference>
<organism evidence="3 4">
    <name type="scientific">Elaeis guineensis var. tenera</name>
    <name type="common">Oil palm</name>
    <dbReference type="NCBI Taxonomy" id="51953"/>
    <lineage>
        <taxon>Eukaryota</taxon>
        <taxon>Viridiplantae</taxon>
        <taxon>Streptophyta</taxon>
        <taxon>Embryophyta</taxon>
        <taxon>Tracheophyta</taxon>
        <taxon>Spermatophyta</taxon>
        <taxon>Magnoliopsida</taxon>
        <taxon>Liliopsida</taxon>
        <taxon>Arecaceae</taxon>
        <taxon>Arecoideae</taxon>
        <taxon>Cocoseae</taxon>
        <taxon>Elaeidinae</taxon>
        <taxon>Elaeis</taxon>
    </lineage>
</organism>
<dbReference type="SUPFAM" id="SSF52266">
    <property type="entry name" value="SGNH hydrolase"/>
    <property type="match status" value="1"/>
</dbReference>
<feature type="chain" id="PRO_5026740325" evidence="2">
    <location>
        <begin position="27"/>
        <end position="364"/>
    </location>
</feature>
<keyword evidence="2" id="KW-0732">Signal</keyword>
<dbReference type="CDD" id="cd01837">
    <property type="entry name" value="SGNH_plant_lipase_like"/>
    <property type="match status" value="1"/>
</dbReference>
<evidence type="ECO:0000313" key="3">
    <source>
        <dbReference type="Proteomes" id="UP000504607"/>
    </source>
</evidence>
<dbReference type="InterPro" id="IPR050592">
    <property type="entry name" value="GDSL_lipolytic_enzyme"/>
</dbReference>
<dbReference type="OrthoDB" id="1600564at2759"/>
<dbReference type="PANTHER" id="PTHR45642:SF145">
    <property type="entry name" value="OS05G0468500 PROTEIN"/>
    <property type="match status" value="1"/>
</dbReference>
<dbReference type="InterPro" id="IPR036514">
    <property type="entry name" value="SGNH_hydro_sf"/>
</dbReference>
<dbReference type="AlphaFoldDB" id="A0A6I9QE40"/>
<dbReference type="InterPro" id="IPR035669">
    <property type="entry name" value="SGNH_plant_lipase-like"/>
</dbReference>
<dbReference type="InParanoid" id="A0A6I9QE40"/>
<accession>A0A6I9QE40</accession>
<evidence type="ECO:0000313" key="4">
    <source>
        <dbReference type="RefSeq" id="XP_010907872.1"/>
    </source>
</evidence>
<feature type="signal peptide" evidence="2">
    <location>
        <begin position="1"/>
        <end position="26"/>
    </location>
</feature>
<reference evidence="4" key="1">
    <citation type="submission" date="2025-08" db="UniProtKB">
        <authorList>
            <consortium name="RefSeq"/>
        </authorList>
    </citation>
    <scope>IDENTIFICATION</scope>
</reference>
<dbReference type="Pfam" id="PF00657">
    <property type="entry name" value="Lipase_GDSL"/>
    <property type="match status" value="1"/>
</dbReference>
<evidence type="ECO:0000256" key="2">
    <source>
        <dbReference type="SAM" id="SignalP"/>
    </source>
</evidence>
<dbReference type="FunCoup" id="A0A6I9QE40">
    <property type="interactions" value="46"/>
</dbReference>
<dbReference type="Proteomes" id="UP000504607">
    <property type="component" value="Unplaced"/>
</dbReference>
<sequence>MENRKLAICFLLFSTLLSLFPHFAAAEPSKNISAVFAFGDSTLDAGNNNDLSTLVRADHPPYGRDFPGQVPTGRFTNGKLITDFLVSSLGLRDVLPSHSDRSLAMANLTTGVSFASGGSGLDDLTATTSGVTTVGRQVANFAAYIERLEAAVGNDEASRIIKDAMFVIGAGSNDMMMNYYILPARRMTFSTVSSYQRFLLSQLQKLVMQLSNMGARKFAIAGLPPVGCLPLQITMEAMRSISTPTLQRTCIIQQNNDAMAYNTLLQDTIHRWNNTLPKSKFVYVDIYNPLMEMVTNPLKYGFTETNLGCCGTGSMEMGPLCNPLVPTCPFPNRFMFWDSVHPSQATYQALAKQFMETVMPEFRK</sequence>
<gene>
    <name evidence="4" type="primary">LOC105034416</name>
</gene>
<comment type="similarity">
    <text evidence="1">Belongs to the 'GDSL' lipolytic enzyme family.</text>
</comment>
<proteinExistence type="inferred from homology"/>
<evidence type="ECO:0000256" key="1">
    <source>
        <dbReference type="ARBA" id="ARBA00008668"/>
    </source>
</evidence>
<name>A0A6I9QE40_ELAGV</name>
<dbReference type="RefSeq" id="XP_010907872.1">
    <property type="nucleotide sequence ID" value="XM_010909570.1"/>
</dbReference>
<dbReference type="Gene3D" id="3.40.50.1110">
    <property type="entry name" value="SGNH hydrolase"/>
    <property type="match status" value="1"/>
</dbReference>